<keyword evidence="1" id="KW-0812">Transmembrane</keyword>
<comment type="caution">
    <text evidence="2">The sequence shown here is derived from an EMBL/GenBank/DDBJ whole genome shotgun (WGS) entry which is preliminary data.</text>
</comment>
<gene>
    <name evidence="2" type="ORF">XV03_11365</name>
</gene>
<evidence type="ECO:0000256" key="1">
    <source>
        <dbReference type="SAM" id="Phobius"/>
    </source>
</evidence>
<evidence type="ECO:0008006" key="4">
    <source>
        <dbReference type="Google" id="ProtNLM"/>
    </source>
</evidence>
<dbReference type="Pfam" id="PF26327">
    <property type="entry name" value="LpqS"/>
    <property type="match status" value="1"/>
</dbReference>
<evidence type="ECO:0000313" key="2">
    <source>
        <dbReference type="EMBL" id="PBJ34464.1"/>
    </source>
</evidence>
<dbReference type="Proteomes" id="UP000218842">
    <property type="component" value="Unassembled WGS sequence"/>
</dbReference>
<keyword evidence="1" id="KW-1133">Transmembrane helix</keyword>
<sequence length="120" mass="12138">MVAAAGALVILGHSALMHSEPHAAHLPHPLVTSLGSEFAVNIGHPHLVDGWSTACHEVFTTPALPRSANGLIGLGAVAAVIALIGSLVQLVVPAGRGPPSAPAAILAGQDLLTRFCLARR</sequence>
<reference evidence="2 3" key="1">
    <citation type="journal article" date="2017" name="Genome Biol. Evol.">
        <title>Population Structure and Local Adaptation of MAC Lung Disease Agent Mycobacterium avium subsp. hominissuis.</title>
        <authorList>
            <person name="Yano H."/>
            <person name="Iwamoto T."/>
            <person name="Nishiuchi Y."/>
            <person name="Nakajima C."/>
            <person name="Starkova D.A."/>
            <person name="Mokrousov I."/>
            <person name="Narvskaya O."/>
            <person name="Yoshida S."/>
            <person name="Arikawa K."/>
            <person name="Nakanishi N."/>
            <person name="Osaki K."/>
            <person name="Nakagawa I."/>
            <person name="Ato M."/>
            <person name="Suzuki Y."/>
            <person name="Maruyama F."/>
        </authorList>
    </citation>
    <scope>NUCLEOTIDE SEQUENCE [LARGE SCALE GENOMIC DNA]</scope>
    <source>
        <strain evidence="2 3">OCU466</strain>
    </source>
</reference>
<accession>A0A2A3L908</accession>
<dbReference type="InterPro" id="IPR058714">
    <property type="entry name" value="LpqS"/>
</dbReference>
<evidence type="ECO:0000313" key="3">
    <source>
        <dbReference type="Proteomes" id="UP000218842"/>
    </source>
</evidence>
<dbReference type="EMBL" id="LBGZ01000097">
    <property type="protein sequence ID" value="PBJ34464.1"/>
    <property type="molecule type" value="Genomic_DNA"/>
</dbReference>
<name>A0A2A3L908_MYCAV</name>
<dbReference type="AlphaFoldDB" id="A0A2A3L908"/>
<proteinExistence type="predicted"/>
<protein>
    <recommendedName>
        <fullName evidence="4">Lipoprotein LpqS</fullName>
    </recommendedName>
</protein>
<keyword evidence="1" id="KW-0472">Membrane</keyword>
<organism evidence="2 3">
    <name type="scientific">Mycobacterium avium subsp. hominissuis</name>
    <dbReference type="NCBI Taxonomy" id="439334"/>
    <lineage>
        <taxon>Bacteria</taxon>
        <taxon>Bacillati</taxon>
        <taxon>Actinomycetota</taxon>
        <taxon>Actinomycetes</taxon>
        <taxon>Mycobacteriales</taxon>
        <taxon>Mycobacteriaceae</taxon>
        <taxon>Mycobacterium</taxon>
        <taxon>Mycobacterium avium complex (MAC)</taxon>
    </lineage>
</organism>
<feature type="transmembrane region" description="Helical" evidence="1">
    <location>
        <begin position="71"/>
        <end position="92"/>
    </location>
</feature>